<accession>A0A9W6MB35</accession>
<dbReference type="InterPro" id="IPR039422">
    <property type="entry name" value="MarR/SlyA-like"/>
</dbReference>
<dbReference type="PROSITE" id="PS50995">
    <property type="entry name" value="HTH_MARR_2"/>
    <property type="match status" value="1"/>
</dbReference>
<dbReference type="Gene3D" id="1.10.10.10">
    <property type="entry name" value="Winged helix-like DNA-binding domain superfamily/Winged helix DNA-binding domain"/>
    <property type="match status" value="1"/>
</dbReference>
<feature type="domain" description="HTH marR-type" evidence="1">
    <location>
        <begin position="19"/>
        <end position="151"/>
    </location>
</feature>
<reference evidence="2" key="1">
    <citation type="journal article" date="2014" name="Int. J. Syst. Evol. Microbiol.">
        <title>Complete genome sequence of Corynebacterium casei LMG S-19264T (=DSM 44701T), isolated from a smear-ripened cheese.</title>
        <authorList>
            <consortium name="US DOE Joint Genome Institute (JGI-PGF)"/>
            <person name="Walter F."/>
            <person name="Albersmeier A."/>
            <person name="Kalinowski J."/>
            <person name="Ruckert C."/>
        </authorList>
    </citation>
    <scope>NUCLEOTIDE SEQUENCE</scope>
    <source>
        <strain evidence="2">VKM Ac-2007</strain>
    </source>
</reference>
<reference evidence="2" key="2">
    <citation type="submission" date="2023-01" db="EMBL/GenBank/DDBJ databases">
        <authorList>
            <person name="Sun Q."/>
            <person name="Evtushenko L."/>
        </authorList>
    </citation>
    <scope>NUCLEOTIDE SEQUENCE</scope>
    <source>
        <strain evidence="2">VKM Ac-2007</strain>
    </source>
</reference>
<gene>
    <name evidence="2" type="ORF">GCM10017600_10370</name>
</gene>
<protein>
    <recommendedName>
        <fullName evidence="1">HTH marR-type domain-containing protein</fullName>
    </recommendedName>
</protein>
<dbReference type="PRINTS" id="PR00598">
    <property type="entry name" value="HTHMARR"/>
</dbReference>
<dbReference type="PANTHER" id="PTHR33164:SF89">
    <property type="entry name" value="MARR FAMILY REGULATORY PROTEIN"/>
    <property type="match status" value="1"/>
</dbReference>
<dbReference type="InterPro" id="IPR036390">
    <property type="entry name" value="WH_DNA-bd_sf"/>
</dbReference>
<dbReference type="PANTHER" id="PTHR33164">
    <property type="entry name" value="TRANSCRIPTIONAL REGULATOR, MARR FAMILY"/>
    <property type="match status" value="1"/>
</dbReference>
<proteinExistence type="predicted"/>
<dbReference type="Pfam" id="PF12802">
    <property type="entry name" value="MarR_2"/>
    <property type="match status" value="1"/>
</dbReference>
<dbReference type="SUPFAM" id="SSF46785">
    <property type="entry name" value="Winged helix' DNA-binding domain"/>
    <property type="match status" value="1"/>
</dbReference>
<evidence type="ECO:0000313" key="2">
    <source>
        <dbReference type="EMBL" id="GLK07632.1"/>
    </source>
</evidence>
<dbReference type="GO" id="GO:0003700">
    <property type="term" value="F:DNA-binding transcription factor activity"/>
    <property type="evidence" value="ECO:0007669"/>
    <property type="project" value="InterPro"/>
</dbReference>
<dbReference type="AlphaFoldDB" id="A0A9W6MB35"/>
<dbReference type="EMBL" id="BSEV01000001">
    <property type="protein sequence ID" value="GLK07632.1"/>
    <property type="molecule type" value="Genomic_DNA"/>
</dbReference>
<dbReference type="InterPro" id="IPR036388">
    <property type="entry name" value="WH-like_DNA-bd_sf"/>
</dbReference>
<dbReference type="SMART" id="SM00347">
    <property type="entry name" value="HTH_MARR"/>
    <property type="match status" value="1"/>
</dbReference>
<dbReference type="InterPro" id="IPR000835">
    <property type="entry name" value="HTH_MarR-typ"/>
</dbReference>
<name>A0A9W6MB35_9ACTN</name>
<evidence type="ECO:0000259" key="1">
    <source>
        <dbReference type="PROSITE" id="PS50995"/>
    </source>
</evidence>
<dbReference type="RefSeq" id="WP_271216156.1">
    <property type="nucleotide sequence ID" value="NZ_BAAAVD010000033.1"/>
</dbReference>
<comment type="caution">
    <text evidence="2">The sequence shown here is derived from an EMBL/GenBank/DDBJ whole genome shotgun (WGS) entry which is preliminary data.</text>
</comment>
<dbReference type="GO" id="GO:0006950">
    <property type="term" value="P:response to stress"/>
    <property type="evidence" value="ECO:0007669"/>
    <property type="project" value="TreeGrafter"/>
</dbReference>
<organism evidence="2 3">
    <name type="scientific">Streptosporangium carneum</name>
    <dbReference type="NCBI Taxonomy" id="47481"/>
    <lineage>
        <taxon>Bacteria</taxon>
        <taxon>Bacillati</taxon>
        <taxon>Actinomycetota</taxon>
        <taxon>Actinomycetes</taxon>
        <taxon>Streptosporangiales</taxon>
        <taxon>Streptosporangiaceae</taxon>
        <taxon>Streptosporangium</taxon>
    </lineage>
</organism>
<evidence type="ECO:0000313" key="3">
    <source>
        <dbReference type="Proteomes" id="UP001143474"/>
    </source>
</evidence>
<keyword evidence="3" id="KW-1185">Reference proteome</keyword>
<sequence>MTTEGQAGHEDGATARFRPRGTAFLLAQVGAHAAARFAERISGLGVVPADVGLLRMIAMRPGRSQQSLAEELGVVPSRVVALVDGLERKKLVERRRNPQDRRHYALHLTDEGAHVMSEMRELGAAHEDEICAALDETQREQLAGLLGAVAAQQGLTQGVHPGYRQTPR</sequence>
<dbReference type="Proteomes" id="UP001143474">
    <property type="component" value="Unassembled WGS sequence"/>
</dbReference>